<comment type="caution">
    <text evidence="1">The sequence shown here is derived from an EMBL/GenBank/DDBJ whole genome shotgun (WGS) entry which is preliminary data.</text>
</comment>
<sequence length="87" mass="8823">METAPAAVLSGAEPARRIGIMSPDQALEKGPKSSIAAGDVNLNANARNILGVFTIAHPTDQGPDQADAICSVAVMAAQSINGDKPVQ</sequence>
<evidence type="ECO:0000313" key="1">
    <source>
        <dbReference type="EMBL" id="MFG1708013.1"/>
    </source>
</evidence>
<accession>A0ABW7ALW8</accession>
<dbReference type="EMBL" id="JBICRM010000025">
    <property type="protein sequence ID" value="MFG1708013.1"/>
    <property type="molecule type" value="Genomic_DNA"/>
</dbReference>
<protein>
    <submittedName>
        <fullName evidence="1">Uncharacterized protein</fullName>
    </submittedName>
</protein>
<organism evidence="1 2">
    <name type="scientific">Nonomuraea marmarensis</name>
    <dbReference type="NCBI Taxonomy" id="3351344"/>
    <lineage>
        <taxon>Bacteria</taxon>
        <taxon>Bacillati</taxon>
        <taxon>Actinomycetota</taxon>
        <taxon>Actinomycetes</taxon>
        <taxon>Streptosporangiales</taxon>
        <taxon>Streptosporangiaceae</taxon>
        <taxon>Nonomuraea</taxon>
    </lineage>
</organism>
<dbReference type="RefSeq" id="WP_393172379.1">
    <property type="nucleotide sequence ID" value="NZ_JBICRM010000025.1"/>
</dbReference>
<keyword evidence="2" id="KW-1185">Reference proteome</keyword>
<proteinExistence type="predicted"/>
<dbReference type="Proteomes" id="UP001603978">
    <property type="component" value="Unassembled WGS sequence"/>
</dbReference>
<evidence type="ECO:0000313" key="2">
    <source>
        <dbReference type="Proteomes" id="UP001603978"/>
    </source>
</evidence>
<gene>
    <name evidence="1" type="ORF">ACFLIM_32870</name>
</gene>
<reference evidence="1 2" key="1">
    <citation type="submission" date="2024-10" db="EMBL/GenBank/DDBJ databases">
        <authorList>
            <person name="Topkara A.R."/>
            <person name="Saygin H."/>
        </authorList>
    </citation>
    <scope>NUCLEOTIDE SEQUENCE [LARGE SCALE GENOMIC DNA]</scope>
    <source>
        <strain evidence="1 2">M3C6</strain>
    </source>
</reference>
<name>A0ABW7ALW8_9ACTN</name>